<dbReference type="GO" id="GO:0016740">
    <property type="term" value="F:transferase activity"/>
    <property type="evidence" value="ECO:0007669"/>
    <property type="project" value="UniProtKB-KW"/>
</dbReference>
<dbReference type="CDD" id="cd00761">
    <property type="entry name" value="Glyco_tranf_GTA_type"/>
    <property type="match status" value="1"/>
</dbReference>
<dbReference type="Gene3D" id="3.90.550.10">
    <property type="entry name" value="Spore Coat Polysaccharide Biosynthesis Protein SpsA, Chain A"/>
    <property type="match status" value="1"/>
</dbReference>
<evidence type="ECO:0000313" key="2">
    <source>
        <dbReference type="EMBL" id="SKB05002.1"/>
    </source>
</evidence>
<keyword evidence="3" id="KW-1185">Reference proteome</keyword>
<dbReference type="STRING" id="1736691.SAMN06295964_0798"/>
<organism evidence="2 3">
    <name type="scientific">Aeromicrobium choanae</name>
    <dbReference type="NCBI Taxonomy" id="1736691"/>
    <lineage>
        <taxon>Bacteria</taxon>
        <taxon>Bacillati</taxon>
        <taxon>Actinomycetota</taxon>
        <taxon>Actinomycetes</taxon>
        <taxon>Propionibacteriales</taxon>
        <taxon>Nocardioidaceae</taxon>
        <taxon>Aeromicrobium</taxon>
    </lineage>
</organism>
<feature type="domain" description="Glycosyltransferase 2-like" evidence="1">
    <location>
        <begin position="6"/>
        <end position="113"/>
    </location>
</feature>
<dbReference type="InterPro" id="IPR029044">
    <property type="entry name" value="Nucleotide-diphossugar_trans"/>
</dbReference>
<evidence type="ECO:0000259" key="1">
    <source>
        <dbReference type="Pfam" id="PF00535"/>
    </source>
</evidence>
<dbReference type="Pfam" id="PF00535">
    <property type="entry name" value="Glycos_transf_2"/>
    <property type="match status" value="1"/>
</dbReference>
<evidence type="ECO:0000313" key="3">
    <source>
        <dbReference type="Proteomes" id="UP000191040"/>
    </source>
</evidence>
<dbReference type="Proteomes" id="UP000191040">
    <property type="component" value="Chromosome I"/>
</dbReference>
<name>A0A1T4YTB6_9ACTN</name>
<keyword evidence="2" id="KW-0808">Transferase</keyword>
<dbReference type="SUPFAM" id="SSF53448">
    <property type="entry name" value="Nucleotide-diphospho-sugar transferases"/>
    <property type="match status" value="1"/>
</dbReference>
<reference evidence="3" key="1">
    <citation type="submission" date="2017-02" db="EMBL/GenBank/DDBJ databases">
        <authorList>
            <person name="Varghese N."/>
            <person name="Submissions S."/>
        </authorList>
    </citation>
    <scope>NUCLEOTIDE SEQUENCE [LARGE SCALE GENOMIC DNA]</scope>
    <source>
        <strain evidence="3">9H-4</strain>
    </source>
</reference>
<dbReference type="OrthoDB" id="153025at2"/>
<accession>A0A1T4YTB6</accession>
<proteinExistence type="predicted"/>
<dbReference type="AlphaFoldDB" id="A0A1T4YTB6"/>
<dbReference type="RefSeq" id="WP_078698950.1">
    <property type="nucleotide sequence ID" value="NZ_LT796768.1"/>
</dbReference>
<dbReference type="EMBL" id="LT796768">
    <property type="protein sequence ID" value="SKB05002.1"/>
    <property type="molecule type" value="Genomic_DNA"/>
</dbReference>
<protein>
    <submittedName>
        <fullName evidence="2">Glycosyltransferase, GT2 family</fullName>
    </submittedName>
</protein>
<sequence>MLDYAIVVATRNRLDMLRVSLPLFVAQTRPAARIVVVDRSDDHEAVRAYCEAVAQETDIPLIVRYGDQANLPAQRNQGLDLVTEPVTMYPDDDSLWFPDTAEHLMAVYEADRNRRYGAISATPVAAAPPGVDVPIAPTRRLTNVPVVMAIRNRVERLLVPAPFVLFGAERTKALRSGAVQDGLDHPLVPTIGGYRMTFRTEVLRELRFDPTLGSRVGYATHEDIDIGLRVLASGSLVAAAPRSLVFHCVAPGARAAGFDYGFFHVLNYLYICAKVMPERSLARRRLRRYLRYKLFLYAAKRRDQYGREVHQGAKAAYARFDEIMAADPAALAVLYGQVADAERTAYAASLTARS</sequence>
<dbReference type="InterPro" id="IPR001173">
    <property type="entry name" value="Glyco_trans_2-like"/>
</dbReference>
<gene>
    <name evidence="2" type="ORF">SAMN06295964_0798</name>
</gene>